<dbReference type="AlphaFoldDB" id="C7QDE6"/>
<keyword evidence="8" id="KW-1185">Reference proteome</keyword>
<protein>
    <submittedName>
        <fullName evidence="7">Sulphate transporter</fullName>
    </submittedName>
</protein>
<feature type="transmembrane region" description="Helical" evidence="5">
    <location>
        <begin position="158"/>
        <end position="177"/>
    </location>
</feature>
<keyword evidence="4 5" id="KW-0472">Membrane</keyword>
<evidence type="ECO:0000256" key="2">
    <source>
        <dbReference type="ARBA" id="ARBA00022692"/>
    </source>
</evidence>
<evidence type="ECO:0000256" key="4">
    <source>
        <dbReference type="ARBA" id="ARBA00023136"/>
    </source>
</evidence>
<evidence type="ECO:0000256" key="1">
    <source>
        <dbReference type="ARBA" id="ARBA00004141"/>
    </source>
</evidence>
<dbReference type="Gene3D" id="3.30.750.24">
    <property type="entry name" value="STAS domain"/>
    <property type="match status" value="1"/>
</dbReference>
<dbReference type="InterPro" id="IPR011547">
    <property type="entry name" value="SLC26A/SulP_dom"/>
</dbReference>
<gene>
    <name evidence="7" type="ordered locus">Caci_3841</name>
</gene>
<name>C7QDE6_CATAD</name>
<feature type="transmembrane region" description="Helical" evidence="5">
    <location>
        <begin position="354"/>
        <end position="372"/>
    </location>
</feature>
<dbReference type="Proteomes" id="UP000000851">
    <property type="component" value="Chromosome"/>
</dbReference>
<dbReference type="SUPFAM" id="SSF52091">
    <property type="entry name" value="SpoIIaa-like"/>
    <property type="match status" value="1"/>
</dbReference>
<evidence type="ECO:0000313" key="8">
    <source>
        <dbReference type="Proteomes" id="UP000000851"/>
    </source>
</evidence>
<dbReference type="eggNOG" id="COG0659">
    <property type="taxonomic scope" value="Bacteria"/>
</dbReference>
<dbReference type="KEGG" id="cai:Caci_3841"/>
<dbReference type="InterPro" id="IPR036513">
    <property type="entry name" value="STAS_dom_sf"/>
</dbReference>
<feature type="transmembrane region" description="Helical" evidence="5">
    <location>
        <begin position="228"/>
        <end position="247"/>
    </location>
</feature>
<dbReference type="GO" id="GO:0055085">
    <property type="term" value="P:transmembrane transport"/>
    <property type="evidence" value="ECO:0007669"/>
    <property type="project" value="InterPro"/>
</dbReference>
<evidence type="ECO:0000256" key="5">
    <source>
        <dbReference type="SAM" id="Phobius"/>
    </source>
</evidence>
<keyword evidence="2 5" id="KW-0812">Transmembrane</keyword>
<evidence type="ECO:0000256" key="3">
    <source>
        <dbReference type="ARBA" id="ARBA00022989"/>
    </source>
</evidence>
<dbReference type="InParanoid" id="C7QDE6"/>
<feature type="domain" description="STAS" evidence="6">
    <location>
        <begin position="463"/>
        <end position="546"/>
    </location>
</feature>
<feature type="transmembrane region" description="Helical" evidence="5">
    <location>
        <begin position="203"/>
        <end position="221"/>
    </location>
</feature>
<feature type="transmembrane region" description="Helical" evidence="5">
    <location>
        <begin position="378"/>
        <end position="395"/>
    </location>
</feature>
<comment type="subcellular location">
    <subcellularLocation>
        <location evidence="1">Membrane</location>
        <topology evidence="1">Multi-pass membrane protein</topology>
    </subcellularLocation>
</comment>
<proteinExistence type="predicted"/>
<accession>C7QDE6</accession>
<keyword evidence="3 5" id="KW-1133">Transmembrane helix</keyword>
<evidence type="ECO:0000313" key="7">
    <source>
        <dbReference type="EMBL" id="ACU72739.1"/>
    </source>
</evidence>
<dbReference type="GO" id="GO:0016020">
    <property type="term" value="C:membrane"/>
    <property type="evidence" value="ECO:0007669"/>
    <property type="project" value="UniProtKB-SubCell"/>
</dbReference>
<dbReference type="InterPro" id="IPR002645">
    <property type="entry name" value="STAS_dom"/>
</dbReference>
<feature type="transmembrane region" description="Helical" evidence="5">
    <location>
        <begin position="52"/>
        <end position="71"/>
    </location>
</feature>
<feature type="transmembrane region" description="Helical" evidence="5">
    <location>
        <begin position="407"/>
        <end position="440"/>
    </location>
</feature>
<evidence type="ECO:0000259" key="6">
    <source>
        <dbReference type="PROSITE" id="PS50801"/>
    </source>
</evidence>
<dbReference type="CDD" id="cd07042">
    <property type="entry name" value="STAS_SulP_like_sulfate_transporter"/>
    <property type="match status" value="1"/>
</dbReference>
<dbReference type="Pfam" id="PF00916">
    <property type="entry name" value="Sulfate_transp"/>
    <property type="match status" value="1"/>
</dbReference>
<dbReference type="InterPro" id="IPR001902">
    <property type="entry name" value="SLC26A/SulP_fam"/>
</dbReference>
<dbReference type="HOGENOM" id="CLU_003182_13_0_11"/>
<reference evidence="7 8" key="1">
    <citation type="journal article" date="2009" name="Stand. Genomic Sci.">
        <title>Complete genome sequence of Catenulispora acidiphila type strain (ID 139908).</title>
        <authorList>
            <person name="Copeland A."/>
            <person name="Lapidus A."/>
            <person name="Glavina Del Rio T."/>
            <person name="Nolan M."/>
            <person name="Lucas S."/>
            <person name="Chen F."/>
            <person name="Tice H."/>
            <person name="Cheng J.F."/>
            <person name="Bruce D."/>
            <person name="Goodwin L."/>
            <person name="Pitluck S."/>
            <person name="Mikhailova N."/>
            <person name="Pati A."/>
            <person name="Ivanova N."/>
            <person name="Mavromatis K."/>
            <person name="Chen A."/>
            <person name="Palaniappan K."/>
            <person name="Chain P."/>
            <person name="Land M."/>
            <person name="Hauser L."/>
            <person name="Chang Y.J."/>
            <person name="Jeffries C.D."/>
            <person name="Chertkov O."/>
            <person name="Brettin T."/>
            <person name="Detter J.C."/>
            <person name="Han C."/>
            <person name="Ali Z."/>
            <person name="Tindall B.J."/>
            <person name="Goker M."/>
            <person name="Bristow J."/>
            <person name="Eisen J.A."/>
            <person name="Markowitz V."/>
            <person name="Hugenholtz P."/>
            <person name="Kyrpides N.C."/>
            <person name="Klenk H.P."/>
        </authorList>
    </citation>
    <scope>NUCLEOTIDE SEQUENCE [LARGE SCALE GENOMIC DNA]</scope>
    <source>
        <strain evidence="8">DSM 44928 / JCM 14897 / NBRC 102108 / NRRL B-24433 / ID139908</strain>
    </source>
</reference>
<feature type="transmembrane region" description="Helical" evidence="5">
    <location>
        <begin position="275"/>
        <end position="297"/>
    </location>
</feature>
<sequence length="583" mass="61353">MLRRGRHEARAWQKRAAIEVTESGRAERGDRDWPVAAWLRGYDRRRLTPDTIGALTAWALIVPECVAYAQIAGVPVQNAFYGAPVALLAYALFGRSNHLIVGATSAAAVLSASTVSAVSSDPAKAATLSTALALIAGAVLIAAGVARLGFVADFLAEPVLLGFLFGMALTIMVRQLGKIAGVPTGDGDFFQRLWHVFGHASDWSWTSIAVGVIAIAALLALERSVPKLPAALVVLLAGIAVSAALNLQDHGVDVVGKIPRAVPTPSWPHLSSSDWTALVAGSFGVALIVFAESFSIAKGLAAKHGERVDAGREMTAMGAANAAVGLFRGFAVSGSASRSAAAEAAGASTPMTSVVAAVAVLITGLLLTPLFTDLPEPVLGAIIIVAVRSFLKVAELRRYWHRDRMSFAVAATALLGVLVFDLLPGLVIAVVLSLVLFIAYSSRPRLAELGRVGTGRVWGDITLHDDARTVPGLLVLRPDAQLFFGNTQRVTDDVLAHVANANPKPRTVVLDLSASYGMGLPSQDAIEELVARLKREDVDVWFAHVRRHDPGTAAPELGRPAEIFPDADTAAQTFQSVADDSLR</sequence>
<organism evidence="7 8">
    <name type="scientific">Catenulispora acidiphila (strain DSM 44928 / JCM 14897 / NBRC 102108 / NRRL B-24433 / ID139908)</name>
    <dbReference type="NCBI Taxonomy" id="479433"/>
    <lineage>
        <taxon>Bacteria</taxon>
        <taxon>Bacillati</taxon>
        <taxon>Actinomycetota</taxon>
        <taxon>Actinomycetes</taxon>
        <taxon>Catenulisporales</taxon>
        <taxon>Catenulisporaceae</taxon>
        <taxon>Catenulispora</taxon>
    </lineage>
</organism>
<feature type="transmembrane region" description="Helical" evidence="5">
    <location>
        <begin position="125"/>
        <end position="146"/>
    </location>
</feature>
<dbReference type="PANTHER" id="PTHR11814">
    <property type="entry name" value="SULFATE TRANSPORTER"/>
    <property type="match status" value="1"/>
</dbReference>
<dbReference type="EMBL" id="CP001700">
    <property type="protein sequence ID" value="ACU72739.1"/>
    <property type="molecule type" value="Genomic_DNA"/>
</dbReference>
<dbReference type="PROSITE" id="PS50801">
    <property type="entry name" value="STAS"/>
    <property type="match status" value="1"/>
</dbReference>
<dbReference type="STRING" id="479433.Caci_3841"/>
<dbReference type="Pfam" id="PF01740">
    <property type="entry name" value="STAS"/>
    <property type="match status" value="1"/>
</dbReference>